<comment type="subcellular location">
    <subcellularLocation>
        <location evidence="1">Cell projection</location>
        <location evidence="1">Cilium membrane</location>
        <topology evidence="1">Multi-pass membrane protein</topology>
    </subcellularLocation>
</comment>
<evidence type="ECO:0000256" key="9">
    <source>
        <dbReference type="ARBA" id="ARBA00023136"/>
    </source>
</evidence>
<comment type="similarity">
    <text evidence="14">Belongs to the nematode receptor-like protein str family.</text>
</comment>
<keyword evidence="11" id="KW-0325">Glycoprotein</keyword>
<dbReference type="GO" id="GO:0006935">
    <property type="term" value="P:chemotaxis"/>
    <property type="evidence" value="ECO:0007669"/>
    <property type="project" value="UniProtKB-KW"/>
</dbReference>
<evidence type="ECO:0000256" key="10">
    <source>
        <dbReference type="ARBA" id="ARBA00023170"/>
    </source>
</evidence>
<proteinExistence type="inferred from homology"/>
<dbReference type="Proteomes" id="UP001152747">
    <property type="component" value="Unassembled WGS sequence"/>
</dbReference>
<feature type="transmembrane region" description="Helical" evidence="19">
    <location>
        <begin position="20"/>
        <end position="41"/>
    </location>
</feature>
<evidence type="ECO:0000256" key="12">
    <source>
        <dbReference type="ARBA" id="ARBA00023273"/>
    </source>
</evidence>
<dbReference type="GO" id="GO:0060170">
    <property type="term" value="C:ciliary membrane"/>
    <property type="evidence" value="ECO:0007669"/>
    <property type="project" value="UniProtKB-SubCell"/>
</dbReference>
<dbReference type="OrthoDB" id="2101615at2759"/>
<dbReference type="Gene3D" id="1.20.1070.10">
    <property type="entry name" value="Rhodopsin 7-helix transmembrane proteins"/>
    <property type="match status" value="1"/>
</dbReference>
<evidence type="ECO:0000313" key="21">
    <source>
        <dbReference type="Proteomes" id="UP001152747"/>
    </source>
</evidence>
<comment type="caution">
    <text evidence="20">The sequence shown here is derived from an EMBL/GenBank/DDBJ whole genome shotgun (WGS) entry which is preliminary data.</text>
</comment>
<feature type="transmembrane region" description="Helical" evidence="19">
    <location>
        <begin position="257"/>
        <end position="282"/>
    </location>
</feature>
<evidence type="ECO:0000256" key="6">
    <source>
        <dbReference type="ARBA" id="ARBA00022725"/>
    </source>
</evidence>
<feature type="transmembrane region" description="Helical" evidence="19">
    <location>
        <begin position="294"/>
        <end position="315"/>
    </location>
</feature>
<name>A0A9P1J1U8_9PELO</name>
<evidence type="ECO:0000256" key="8">
    <source>
        <dbReference type="ARBA" id="ARBA00023069"/>
    </source>
</evidence>
<keyword evidence="3" id="KW-0145">Chemotaxis</keyword>
<dbReference type="InterPro" id="IPR019428">
    <property type="entry name" value="7TM_GPCR_serpentine_rcpt_Str"/>
</dbReference>
<evidence type="ECO:0000256" key="15">
    <source>
        <dbReference type="ARBA" id="ARBA00064300"/>
    </source>
</evidence>
<keyword evidence="8" id="KW-0969">Cilium</keyword>
<keyword evidence="5 19" id="KW-0812">Transmembrane</keyword>
<keyword evidence="10" id="KW-0675">Receptor</keyword>
<feature type="transmembrane region" description="Helical" evidence="19">
    <location>
        <begin position="212"/>
        <end position="237"/>
    </location>
</feature>
<feature type="transmembrane region" description="Helical" evidence="19">
    <location>
        <begin position="100"/>
        <end position="121"/>
    </location>
</feature>
<keyword evidence="9 19" id="KW-0472">Membrane</keyword>
<dbReference type="PANTHER" id="PTHR22943">
    <property type="entry name" value="7-TRANSMEMBRANE DOMAIN RECEPTOR C.ELEGANS"/>
    <property type="match status" value="1"/>
</dbReference>
<keyword evidence="4" id="KW-0716">Sensory transduction</keyword>
<reference evidence="20" key="1">
    <citation type="submission" date="2022-11" db="EMBL/GenBank/DDBJ databases">
        <authorList>
            <person name="Kikuchi T."/>
        </authorList>
    </citation>
    <scope>NUCLEOTIDE SEQUENCE</scope>
    <source>
        <strain evidence="20">PS1010</strain>
    </source>
</reference>
<keyword evidence="21" id="KW-1185">Reference proteome</keyword>
<evidence type="ECO:0000256" key="7">
    <source>
        <dbReference type="ARBA" id="ARBA00022989"/>
    </source>
</evidence>
<protein>
    <recommendedName>
        <fullName evidence="16">Serpentine receptor class r-10</fullName>
    </recommendedName>
    <alternativeName>
        <fullName evidence="17">Odorant response abnormal protein 10</fullName>
    </alternativeName>
    <alternativeName>
        <fullName evidence="18">Olfactory receptor 10</fullName>
    </alternativeName>
</protein>
<organism evidence="20 21">
    <name type="scientific">Caenorhabditis angaria</name>
    <dbReference type="NCBI Taxonomy" id="860376"/>
    <lineage>
        <taxon>Eukaryota</taxon>
        <taxon>Metazoa</taxon>
        <taxon>Ecdysozoa</taxon>
        <taxon>Nematoda</taxon>
        <taxon>Chromadorea</taxon>
        <taxon>Rhabditida</taxon>
        <taxon>Rhabditina</taxon>
        <taxon>Rhabditomorpha</taxon>
        <taxon>Rhabditoidea</taxon>
        <taxon>Rhabditidae</taxon>
        <taxon>Peloderinae</taxon>
        <taxon>Caenorhabditis</taxon>
    </lineage>
</organism>
<dbReference type="FunFam" id="1.20.1070.10:FF:000128">
    <property type="entry name" value="Seven TM Receptor"/>
    <property type="match status" value="1"/>
</dbReference>
<evidence type="ECO:0000256" key="16">
    <source>
        <dbReference type="ARBA" id="ARBA00067967"/>
    </source>
</evidence>
<evidence type="ECO:0000256" key="4">
    <source>
        <dbReference type="ARBA" id="ARBA00022606"/>
    </source>
</evidence>
<dbReference type="SUPFAM" id="SSF81321">
    <property type="entry name" value="Family A G protein-coupled receptor-like"/>
    <property type="match status" value="1"/>
</dbReference>
<comment type="subunit">
    <text evidence="15">Interacts with odr-4.</text>
</comment>
<evidence type="ECO:0000256" key="17">
    <source>
        <dbReference type="ARBA" id="ARBA00078653"/>
    </source>
</evidence>
<keyword evidence="6" id="KW-0552">Olfaction</keyword>
<evidence type="ECO:0000256" key="5">
    <source>
        <dbReference type="ARBA" id="ARBA00022692"/>
    </source>
</evidence>
<dbReference type="PANTHER" id="PTHR22943:SF46">
    <property type="entry name" value="SEVEN TM RECEPTOR"/>
    <property type="match status" value="1"/>
</dbReference>
<evidence type="ECO:0000256" key="13">
    <source>
        <dbReference type="ARBA" id="ARBA00054965"/>
    </source>
</evidence>
<evidence type="ECO:0000256" key="18">
    <source>
        <dbReference type="ARBA" id="ARBA00082489"/>
    </source>
</evidence>
<dbReference type="AlphaFoldDB" id="A0A9P1J1U8"/>
<keyword evidence="7 19" id="KW-1133">Transmembrane helix</keyword>
<evidence type="ECO:0000256" key="19">
    <source>
        <dbReference type="SAM" id="Phobius"/>
    </source>
</evidence>
<feature type="transmembrane region" description="Helical" evidence="19">
    <location>
        <begin position="53"/>
        <end position="71"/>
    </location>
</feature>
<comment type="function">
    <text evidence="13">An odorant receptor which affects chemotaxis to the volatile odorant diacetyl. Specifies AWA neuronal cell fate via the odr-7 pathway.</text>
</comment>
<dbReference type="GO" id="GO:0042048">
    <property type="term" value="P:olfactory behavior"/>
    <property type="evidence" value="ECO:0007669"/>
    <property type="project" value="TreeGrafter"/>
</dbReference>
<keyword evidence="12" id="KW-0966">Cell projection</keyword>
<evidence type="ECO:0000313" key="20">
    <source>
        <dbReference type="EMBL" id="CAI5453478.1"/>
    </source>
</evidence>
<feature type="transmembrane region" description="Helical" evidence="19">
    <location>
        <begin position="133"/>
        <end position="153"/>
    </location>
</feature>
<accession>A0A9P1J1U8</accession>
<evidence type="ECO:0000256" key="3">
    <source>
        <dbReference type="ARBA" id="ARBA00022500"/>
    </source>
</evidence>
<sequence length="353" mass="40706">MAIFSDSKNRHMMLLQAHYIYANFTFFVSMISNSTLLVLLMLHPNKKIGNYRYLMCSFSVLGLFFSTIDLLNKPMVHITGGTYIIFSLNALGLPRNYAEYLNALNCSCYAMTVSLLAIHFIYRYLAVCKPHRINLFSFPYAMIWLVFCFALSFEWWATAVFFAAETAEINATIEKSMRDDYNITLEQFVYAGNKYYRTDAYTGVKTLSWPDVLYALNVVKMISICFSIVFFCGITTFRKMRTLNYTSKRTNDLQKQLFYALIVQTLIPMLTMFLPAGVLLFSPLFEVTLGYVEGLILTVITTYPCLDPIVVIYFVKDYRNTVVYTLLCDRKKLAQRRVAFRTTTAISTMNSTI</sequence>
<evidence type="ECO:0000256" key="11">
    <source>
        <dbReference type="ARBA" id="ARBA00023180"/>
    </source>
</evidence>
<gene>
    <name evidence="20" type="ORF">CAMP_LOCUS16115</name>
</gene>
<evidence type="ECO:0000256" key="2">
    <source>
        <dbReference type="ARBA" id="ARBA00022475"/>
    </source>
</evidence>
<dbReference type="EMBL" id="CANHGI010000005">
    <property type="protein sequence ID" value="CAI5453478.1"/>
    <property type="molecule type" value="Genomic_DNA"/>
</dbReference>
<evidence type="ECO:0000256" key="14">
    <source>
        <dbReference type="ARBA" id="ARBA00061678"/>
    </source>
</evidence>
<dbReference type="Pfam" id="PF10326">
    <property type="entry name" value="7TM_GPCR_Str"/>
    <property type="match status" value="1"/>
</dbReference>
<dbReference type="GO" id="GO:0038022">
    <property type="term" value="F:G protein-coupled olfactory receptor activity"/>
    <property type="evidence" value="ECO:0007669"/>
    <property type="project" value="TreeGrafter"/>
</dbReference>
<keyword evidence="2" id="KW-1003">Cell membrane</keyword>
<evidence type="ECO:0000256" key="1">
    <source>
        <dbReference type="ARBA" id="ARBA00004272"/>
    </source>
</evidence>